<evidence type="ECO:0000259" key="5">
    <source>
        <dbReference type="PROSITE" id="PS50893"/>
    </source>
</evidence>
<dbReference type="SUPFAM" id="SSF52540">
    <property type="entry name" value="P-loop containing nucleoside triphosphate hydrolases"/>
    <property type="match status" value="1"/>
</dbReference>
<dbReference type="InterPro" id="IPR050763">
    <property type="entry name" value="ABC_transporter_ATP-binding"/>
</dbReference>
<keyword evidence="3" id="KW-0547">Nucleotide-binding</keyword>
<evidence type="ECO:0000313" key="6">
    <source>
        <dbReference type="EMBL" id="QRQ82571.1"/>
    </source>
</evidence>
<dbReference type="AlphaFoldDB" id="A0A892ZHD4"/>
<dbReference type="EMBL" id="CP069798">
    <property type="protein sequence ID" value="QRQ82571.1"/>
    <property type="molecule type" value="Genomic_DNA"/>
</dbReference>
<sequence length="298" mass="32922">MIRIQALSHRYAAAATPALTDISLNIGRGECWGLLGANGAGKTTLMSILCGLQEVQSGQVLFEGVPMQALSRRQRQQIGLVPQDFAFYPQLSVWDNMLFFAALYRQRDRAHLRRLLDEAGLAEHTRKAARHLSGGLKRRLNFAIGLINRPQLVFLDEITVGIDPQSRQFILDSVARLNAAGVTVVYTSHYLQEIELLCRHIALLAQGRLVYQGELAQLLQQPCAHVRFQTEPMLSAAELAACGAQPLPNGMAQVAATGDEAAALYVQLGQGGRQIRYFQQGHGSLESFYLDFLQRQTP</sequence>
<keyword evidence="4 6" id="KW-0067">ATP-binding</keyword>
<gene>
    <name evidence="6" type="ORF">JQU52_04035</name>
</gene>
<dbReference type="KEGG" id="ptes:JQU52_04035"/>
<dbReference type="GO" id="GO:0005524">
    <property type="term" value="F:ATP binding"/>
    <property type="evidence" value="ECO:0007669"/>
    <property type="project" value="UniProtKB-KW"/>
</dbReference>
<feature type="domain" description="ABC transporter" evidence="5">
    <location>
        <begin position="2"/>
        <end position="231"/>
    </location>
</feature>
<dbReference type="Pfam" id="PF00005">
    <property type="entry name" value="ABC_tran"/>
    <property type="match status" value="1"/>
</dbReference>
<proteinExistence type="predicted"/>
<dbReference type="CDD" id="cd03230">
    <property type="entry name" value="ABC_DR_subfamily_A"/>
    <property type="match status" value="1"/>
</dbReference>
<accession>A0A892ZHD4</accession>
<dbReference type="GO" id="GO:0016887">
    <property type="term" value="F:ATP hydrolysis activity"/>
    <property type="evidence" value="ECO:0007669"/>
    <property type="project" value="InterPro"/>
</dbReference>
<reference evidence="6" key="1">
    <citation type="submission" date="2021-02" db="EMBL/GenBank/DDBJ databases">
        <title>Neisseriaceae sp. 26B isolated from the cloaca of a Common Toad-headed Turtle (Mesoclemmys nasuta).</title>
        <authorList>
            <person name="Spergser J."/>
            <person name="Busse H.-J."/>
        </authorList>
    </citation>
    <scope>NUCLEOTIDE SEQUENCE</scope>
    <source>
        <strain evidence="6">26B</strain>
    </source>
</reference>
<dbReference type="PANTHER" id="PTHR42711">
    <property type="entry name" value="ABC TRANSPORTER ATP-BINDING PROTEIN"/>
    <property type="match status" value="1"/>
</dbReference>
<dbReference type="InterPro" id="IPR003593">
    <property type="entry name" value="AAA+_ATPase"/>
</dbReference>
<evidence type="ECO:0000256" key="2">
    <source>
        <dbReference type="ARBA" id="ARBA00022475"/>
    </source>
</evidence>
<keyword evidence="1" id="KW-0813">Transport</keyword>
<dbReference type="Gene3D" id="3.40.50.300">
    <property type="entry name" value="P-loop containing nucleotide triphosphate hydrolases"/>
    <property type="match status" value="1"/>
</dbReference>
<keyword evidence="2" id="KW-1003">Cell membrane</keyword>
<dbReference type="Proteomes" id="UP000653156">
    <property type="component" value="Chromosome"/>
</dbReference>
<dbReference type="PANTHER" id="PTHR42711:SF10">
    <property type="entry name" value="ABC TRANSPORTER ATP-BINDING PROTEIN"/>
    <property type="match status" value="1"/>
</dbReference>
<evidence type="ECO:0000313" key="7">
    <source>
        <dbReference type="Proteomes" id="UP000653156"/>
    </source>
</evidence>
<protein>
    <submittedName>
        <fullName evidence="6">ABC transporter ATP-binding protein</fullName>
    </submittedName>
</protein>
<dbReference type="RefSeq" id="WP_230339855.1">
    <property type="nucleotide sequence ID" value="NZ_CP069798.1"/>
</dbReference>
<keyword evidence="7" id="KW-1185">Reference proteome</keyword>
<name>A0A892ZHD4_9NEIS</name>
<dbReference type="SMART" id="SM00382">
    <property type="entry name" value="AAA"/>
    <property type="match status" value="1"/>
</dbReference>
<evidence type="ECO:0000256" key="1">
    <source>
        <dbReference type="ARBA" id="ARBA00022448"/>
    </source>
</evidence>
<evidence type="ECO:0000256" key="4">
    <source>
        <dbReference type="ARBA" id="ARBA00022840"/>
    </source>
</evidence>
<dbReference type="InterPro" id="IPR027417">
    <property type="entry name" value="P-loop_NTPase"/>
</dbReference>
<keyword evidence="2" id="KW-0472">Membrane</keyword>
<evidence type="ECO:0000256" key="3">
    <source>
        <dbReference type="ARBA" id="ARBA00022741"/>
    </source>
</evidence>
<dbReference type="InterPro" id="IPR003439">
    <property type="entry name" value="ABC_transporter-like_ATP-bd"/>
</dbReference>
<organism evidence="6 7">
    <name type="scientific">Paralysiella testudinis</name>
    <dbReference type="NCBI Taxonomy" id="2809020"/>
    <lineage>
        <taxon>Bacteria</taxon>
        <taxon>Pseudomonadati</taxon>
        <taxon>Pseudomonadota</taxon>
        <taxon>Betaproteobacteria</taxon>
        <taxon>Neisseriales</taxon>
        <taxon>Neisseriaceae</taxon>
        <taxon>Paralysiella</taxon>
    </lineage>
</organism>
<dbReference type="PROSITE" id="PS50893">
    <property type="entry name" value="ABC_TRANSPORTER_2"/>
    <property type="match status" value="1"/>
</dbReference>